<feature type="compositionally biased region" description="Basic and acidic residues" evidence="1">
    <location>
        <begin position="1"/>
        <end position="18"/>
    </location>
</feature>
<dbReference type="EMBL" id="CADCUF010000105">
    <property type="protein sequence ID" value="CAA9328874.1"/>
    <property type="molecule type" value="Genomic_DNA"/>
</dbReference>
<protein>
    <submittedName>
        <fullName evidence="2">Transcription termination factor Rho</fullName>
    </submittedName>
</protein>
<name>A0A6J4LDN0_9ACTN</name>
<feature type="compositionally biased region" description="Basic and acidic residues" evidence="1">
    <location>
        <begin position="131"/>
        <end position="148"/>
    </location>
</feature>
<accession>A0A6J4LDN0</accession>
<feature type="non-terminal residue" evidence="2">
    <location>
        <position position="1"/>
    </location>
</feature>
<feature type="compositionally biased region" description="Low complexity" evidence="1">
    <location>
        <begin position="81"/>
        <end position="95"/>
    </location>
</feature>
<feature type="compositionally biased region" description="Basic and acidic residues" evidence="1">
    <location>
        <begin position="96"/>
        <end position="105"/>
    </location>
</feature>
<dbReference type="AlphaFoldDB" id="A0A6J4LDN0"/>
<evidence type="ECO:0000313" key="2">
    <source>
        <dbReference type="EMBL" id="CAA9328874.1"/>
    </source>
</evidence>
<proteinExistence type="predicted"/>
<organism evidence="2">
    <name type="scientific">uncultured Nocardioidaceae bacterium</name>
    <dbReference type="NCBI Taxonomy" id="253824"/>
    <lineage>
        <taxon>Bacteria</taxon>
        <taxon>Bacillati</taxon>
        <taxon>Actinomycetota</taxon>
        <taxon>Actinomycetes</taxon>
        <taxon>Propionibacteriales</taxon>
        <taxon>Nocardioidaceae</taxon>
        <taxon>environmental samples</taxon>
    </lineage>
</organism>
<feature type="region of interest" description="Disordered" evidence="1">
    <location>
        <begin position="1"/>
        <end position="382"/>
    </location>
</feature>
<feature type="compositionally biased region" description="Basic and acidic residues" evidence="1">
    <location>
        <begin position="259"/>
        <end position="280"/>
    </location>
</feature>
<sequence>ARGGDRRHPRELRVRADQRLPPGPRRRLRLAVDGPEVLPPQGRRRHRRRPAAARGGAQGEVQPAGAAGDHQRRRRGGRAPPGGVQQADPALPERAAAARDREHQPHRTRHRHRLADRQGPARAHRLPGQGRQDDDHAVDRQLDHHEQPRVPPHGGPRRRAARGGHGLPALGQGRGDLLDLRPAGGRPHDRRRAGDRAREAAGGARARRGGAARRDHAAGPRLQPRGARERPDPLRWRGLGRALPAEEVLRGRAQHRGRRLADDPRHGAHRERLEDGRGDLRGVQGHRQHGDPAAPGLRRQAALPGDRRRAVRHPPRGAADEQGGAGDRLEAAPGPLGAGGPAGAGAPPRAAEEDAQQHRVPPPGAEDHPRARHQVRARAEGL</sequence>
<feature type="compositionally biased region" description="Basic and acidic residues" evidence="1">
    <location>
        <begin position="226"/>
        <end position="235"/>
    </location>
</feature>
<evidence type="ECO:0000256" key="1">
    <source>
        <dbReference type="SAM" id="MobiDB-lite"/>
    </source>
</evidence>
<feature type="compositionally biased region" description="Basic residues" evidence="1">
    <location>
        <begin position="42"/>
        <end position="51"/>
    </location>
</feature>
<reference evidence="2" key="1">
    <citation type="submission" date="2020-02" db="EMBL/GenBank/DDBJ databases">
        <authorList>
            <person name="Meier V. D."/>
        </authorList>
    </citation>
    <scope>NUCLEOTIDE SEQUENCE</scope>
    <source>
        <strain evidence="2">AVDCRST_MAG24</strain>
    </source>
</reference>
<gene>
    <name evidence="2" type="ORF">AVDCRST_MAG24-698</name>
</gene>
<feature type="non-terminal residue" evidence="2">
    <location>
        <position position="382"/>
    </location>
</feature>